<gene>
    <name evidence="3" type="primary">tagA</name>
    <name evidence="3" type="ORF">Mgrana_00460</name>
</gene>
<keyword evidence="1 3" id="KW-0328">Glycosyltransferase</keyword>
<proteinExistence type="predicted"/>
<evidence type="ECO:0000313" key="3">
    <source>
        <dbReference type="EMBL" id="RIH93636.1"/>
    </source>
</evidence>
<evidence type="ECO:0000256" key="1">
    <source>
        <dbReference type="ARBA" id="ARBA00022676"/>
    </source>
</evidence>
<evidence type="ECO:0000256" key="2">
    <source>
        <dbReference type="ARBA" id="ARBA00022679"/>
    </source>
</evidence>
<dbReference type="RefSeq" id="WP_119355988.1">
    <property type="nucleotide sequence ID" value="NZ_BJXM01000007.1"/>
</dbReference>
<keyword evidence="4" id="KW-1185">Reference proteome</keyword>
<evidence type="ECO:0000313" key="4">
    <source>
        <dbReference type="Proteomes" id="UP000266178"/>
    </source>
</evidence>
<dbReference type="OrthoDB" id="9771846at2"/>
<dbReference type="EC" id="2.4.1.187" evidence="3"/>
<dbReference type="PANTHER" id="PTHR34136">
    <property type="match status" value="1"/>
</dbReference>
<comment type="caution">
    <text evidence="3">The sequence shown here is derived from an EMBL/GenBank/DDBJ whole genome shotgun (WGS) entry which is preliminary data.</text>
</comment>
<protein>
    <submittedName>
        <fullName evidence="3">N-acetylglucosaminyldiphosphoundecaprenol N-acetyl-beta-D-mannosaminyltransferase</fullName>
        <ecNumber evidence="3">2.4.1.187</ecNumber>
    </submittedName>
</protein>
<dbReference type="AlphaFoldDB" id="A0A399FCX8"/>
<reference evidence="3 4" key="1">
    <citation type="submission" date="2018-08" db="EMBL/GenBank/DDBJ databases">
        <title>Meiothermus granaticius genome AF-68 sequencing project.</title>
        <authorList>
            <person name="Da Costa M.S."/>
            <person name="Albuquerque L."/>
            <person name="Raposo P."/>
            <person name="Froufe H.J.C."/>
            <person name="Barroso C.S."/>
            <person name="Egas C."/>
        </authorList>
    </citation>
    <scope>NUCLEOTIDE SEQUENCE [LARGE SCALE GENOMIC DNA]</scope>
    <source>
        <strain evidence="3 4">AF-68</strain>
    </source>
</reference>
<dbReference type="InterPro" id="IPR004629">
    <property type="entry name" value="WecG_TagA_CpsF"/>
</dbReference>
<dbReference type="Proteomes" id="UP000266178">
    <property type="component" value="Unassembled WGS sequence"/>
</dbReference>
<name>A0A399FCX8_9DEIN</name>
<dbReference type="PANTHER" id="PTHR34136:SF1">
    <property type="entry name" value="UDP-N-ACETYL-D-MANNOSAMINURONIC ACID TRANSFERASE"/>
    <property type="match status" value="1"/>
</dbReference>
<dbReference type="Pfam" id="PF03808">
    <property type="entry name" value="Glyco_tran_WecG"/>
    <property type="match status" value="1"/>
</dbReference>
<keyword evidence="2 3" id="KW-0808">Transferase</keyword>
<organism evidence="3 4">
    <name type="scientific">Meiothermus granaticius NBRC 107808</name>
    <dbReference type="NCBI Taxonomy" id="1227551"/>
    <lineage>
        <taxon>Bacteria</taxon>
        <taxon>Thermotogati</taxon>
        <taxon>Deinococcota</taxon>
        <taxon>Deinococci</taxon>
        <taxon>Thermales</taxon>
        <taxon>Thermaceae</taxon>
        <taxon>Meiothermus</taxon>
    </lineage>
</organism>
<accession>A0A399FCX8</accession>
<dbReference type="NCBIfam" id="TIGR00696">
    <property type="entry name" value="wecG_tagA_cpsF"/>
    <property type="match status" value="1"/>
</dbReference>
<dbReference type="CDD" id="cd06533">
    <property type="entry name" value="Glyco_transf_WecG_TagA"/>
    <property type="match status" value="1"/>
</dbReference>
<dbReference type="EMBL" id="QWLB01000004">
    <property type="protein sequence ID" value="RIH93636.1"/>
    <property type="molecule type" value="Genomic_DNA"/>
</dbReference>
<dbReference type="GO" id="GO:0047244">
    <property type="term" value="F:N-acetylglucosaminyldiphosphoundecaprenol N-acetyl-beta-D-mannosaminyltransferase activity"/>
    <property type="evidence" value="ECO:0007669"/>
    <property type="project" value="UniProtKB-EC"/>
</dbReference>
<sequence length="250" mass="27910">MVEALKTRVEDGRRIELLGLPLDLVTLEESLERIALMMNQPGTHQVVTLNPEAIIRCQDHPDLPRAIREAELVVADGVGILWAVSQLTPYTVPERVAGADLVPALFQHFGSKLRVYFLGARPGIAEKAAERSRHKYGIQVVGVHDGYFQDEAAVVAGVRQAQPDLLLVGMGERQDTFIHRNKAALGAKVAIGVGGMLDVLSGEVKRVHPIAQKLKIEWLLRVALDRKRWNRAPRLWKFVQLVRSKRRQGH</sequence>